<dbReference type="Gene3D" id="1.20.1260.10">
    <property type="match status" value="1"/>
</dbReference>
<evidence type="ECO:0008006" key="3">
    <source>
        <dbReference type="Google" id="ProtNLM"/>
    </source>
</evidence>
<gene>
    <name evidence="1" type="ORF">GCM10023320_81240</name>
</gene>
<evidence type="ECO:0000313" key="2">
    <source>
        <dbReference type="Proteomes" id="UP001500804"/>
    </source>
</evidence>
<protein>
    <recommendedName>
        <fullName evidence="3">ANTAR domain-containing protein</fullName>
    </recommendedName>
</protein>
<evidence type="ECO:0000313" key="1">
    <source>
        <dbReference type="EMBL" id="GAA5141781.1"/>
    </source>
</evidence>
<reference evidence="2" key="1">
    <citation type="journal article" date="2019" name="Int. J. Syst. Evol. Microbiol.">
        <title>The Global Catalogue of Microorganisms (GCM) 10K type strain sequencing project: providing services to taxonomists for standard genome sequencing and annotation.</title>
        <authorList>
            <consortium name="The Broad Institute Genomics Platform"/>
            <consortium name="The Broad Institute Genome Sequencing Center for Infectious Disease"/>
            <person name="Wu L."/>
            <person name="Ma J."/>
        </authorList>
    </citation>
    <scope>NUCLEOTIDE SEQUENCE [LARGE SCALE GENOMIC DNA]</scope>
    <source>
        <strain evidence="2">JCM 18302</strain>
    </source>
</reference>
<name>A0ABP9PA90_9PSEU</name>
<dbReference type="InterPro" id="IPR012347">
    <property type="entry name" value="Ferritin-like"/>
</dbReference>
<comment type="caution">
    <text evidence="1">The sequence shown here is derived from an EMBL/GenBank/DDBJ whole genome shotgun (WGS) entry which is preliminary data.</text>
</comment>
<proteinExistence type="predicted"/>
<keyword evidence="2" id="KW-1185">Reference proteome</keyword>
<dbReference type="Proteomes" id="UP001500804">
    <property type="component" value="Unassembled WGS sequence"/>
</dbReference>
<sequence length="46" mass="5119">MLRVAAENAEVAQVRNLASQMLEAQRTGTEMMRRMLAERGDESLPG</sequence>
<organism evidence="1 2">
    <name type="scientific">Pseudonocardia adelaidensis</name>
    <dbReference type="NCBI Taxonomy" id="648754"/>
    <lineage>
        <taxon>Bacteria</taxon>
        <taxon>Bacillati</taxon>
        <taxon>Actinomycetota</taxon>
        <taxon>Actinomycetes</taxon>
        <taxon>Pseudonocardiales</taxon>
        <taxon>Pseudonocardiaceae</taxon>
        <taxon>Pseudonocardia</taxon>
    </lineage>
</organism>
<dbReference type="EMBL" id="BAABJO010000055">
    <property type="protein sequence ID" value="GAA5141781.1"/>
    <property type="molecule type" value="Genomic_DNA"/>
</dbReference>
<accession>A0ABP9PA90</accession>